<evidence type="ECO:0000256" key="1">
    <source>
        <dbReference type="ARBA" id="ARBA00023239"/>
    </source>
</evidence>
<dbReference type="Proteomes" id="UP001652394">
    <property type="component" value="Unassembled WGS sequence"/>
</dbReference>
<dbReference type="InterPro" id="IPR032465">
    <property type="entry name" value="ACMSD"/>
</dbReference>
<reference evidence="3 4" key="1">
    <citation type="journal article" date="2021" name="ISME Commun">
        <title>Automated analysis of genomic sequences facilitates high-throughput and comprehensive description of bacteria.</title>
        <authorList>
            <person name="Hitch T.C.A."/>
        </authorList>
    </citation>
    <scope>NUCLEOTIDE SEQUENCE [LARGE SCALE GENOMIC DNA]</scope>
    <source>
        <strain evidence="3 4">H2_18</strain>
    </source>
</reference>
<dbReference type="InterPro" id="IPR032466">
    <property type="entry name" value="Metal_Hydrolase"/>
</dbReference>
<protein>
    <submittedName>
        <fullName evidence="3">Amidohydrolase family protein</fullName>
    </submittedName>
</protein>
<evidence type="ECO:0000313" key="3">
    <source>
        <dbReference type="EMBL" id="MCU6747401.1"/>
    </source>
</evidence>
<accession>A0ABT2TC56</accession>
<dbReference type="PANTHER" id="PTHR21240:SF28">
    <property type="entry name" value="ISO-OROTATE DECARBOXYLASE (EUROFUNG)"/>
    <property type="match status" value="1"/>
</dbReference>
<dbReference type="SUPFAM" id="SSF51556">
    <property type="entry name" value="Metallo-dependent hydrolases"/>
    <property type="match status" value="1"/>
</dbReference>
<feature type="domain" description="Amidohydrolase-related" evidence="2">
    <location>
        <begin position="41"/>
        <end position="236"/>
    </location>
</feature>
<organism evidence="3 4">
    <name type="scientific">Faecalicatena acetigenes</name>
    <dbReference type="NCBI Taxonomy" id="2981790"/>
    <lineage>
        <taxon>Bacteria</taxon>
        <taxon>Bacillati</taxon>
        <taxon>Bacillota</taxon>
        <taxon>Clostridia</taxon>
        <taxon>Lachnospirales</taxon>
        <taxon>Lachnospiraceae</taxon>
        <taxon>Faecalicatena</taxon>
    </lineage>
</organism>
<evidence type="ECO:0000313" key="4">
    <source>
        <dbReference type="Proteomes" id="UP001652394"/>
    </source>
</evidence>
<sequence>MIIDMLAHIGVKKGEDYKVESLLEIMDRSGVDKCMICSQLETVNNEYIDECCRKYPERTLGFAVINPWDIDGEEQLEKCFKEYHFYGLKLNAIRFGYSADRHSVLDPYFDLCRKYKKCVVAHGQSDMFSIPDKWAEMAKSYPDVPVVLYHIGVPMMYERACELARDIPNFYVSTCGSYVPVIKMAYEIAGPEKVLYSSDAPFGDEIQEIEKIRYICQNPEHLEMMLGGNAEKMLGL</sequence>
<evidence type="ECO:0000259" key="2">
    <source>
        <dbReference type="Pfam" id="PF04909"/>
    </source>
</evidence>
<name>A0ABT2TC56_9FIRM</name>
<keyword evidence="4" id="KW-1185">Reference proteome</keyword>
<gene>
    <name evidence="3" type="ORF">OCV51_06995</name>
</gene>
<dbReference type="RefSeq" id="WP_059066759.1">
    <property type="nucleotide sequence ID" value="NZ_JAOQJX010000008.1"/>
</dbReference>
<dbReference type="PANTHER" id="PTHR21240">
    <property type="entry name" value="2-AMINO-3-CARBOXYLMUCONATE-6-SEMIALDEHYDE DECARBOXYLASE"/>
    <property type="match status" value="1"/>
</dbReference>
<dbReference type="EMBL" id="JAOQJX010000008">
    <property type="protein sequence ID" value="MCU6747401.1"/>
    <property type="molecule type" value="Genomic_DNA"/>
</dbReference>
<dbReference type="Gene3D" id="3.20.20.140">
    <property type="entry name" value="Metal-dependent hydrolases"/>
    <property type="match status" value="1"/>
</dbReference>
<comment type="caution">
    <text evidence="3">The sequence shown here is derived from an EMBL/GenBank/DDBJ whole genome shotgun (WGS) entry which is preliminary data.</text>
</comment>
<proteinExistence type="predicted"/>
<dbReference type="Pfam" id="PF04909">
    <property type="entry name" value="Amidohydro_2"/>
    <property type="match status" value="1"/>
</dbReference>
<dbReference type="InterPro" id="IPR006680">
    <property type="entry name" value="Amidohydro-rel"/>
</dbReference>
<keyword evidence="1" id="KW-0456">Lyase</keyword>